<name>A0AAE0AJE5_9ROSI</name>
<dbReference type="EMBL" id="JANJYJ010000004">
    <property type="protein sequence ID" value="KAK3218549.1"/>
    <property type="molecule type" value="Genomic_DNA"/>
</dbReference>
<protein>
    <submittedName>
        <fullName evidence="1">Uncharacterized protein</fullName>
    </submittedName>
</protein>
<comment type="caution">
    <text evidence="1">The sequence shown here is derived from an EMBL/GenBank/DDBJ whole genome shotgun (WGS) entry which is preliminary data.</text>
</comment>
<gene>
    <name evidence="1" type="ORF">Dsin_012519</name>
</gene>
<evidence type="ECO:0000313" key="2">
    <source>
        <dbReference type="Proteomes" id="UP001281410"/>
    </source>
</evidence>
<keyword evidence="2" id="KW-1185">Reference proteome</keyword>
<reference evidence="1" key="1">
    <citation type="journal article" date="2023" name="Plant J.">
        <title>Genome sequences and population genomics provide insights into the demographic history, inbreeding, and mutation load of two 'living fossil' tree species of Dipteronia.</title>
        <authorList>
            <person name="Feng Y."/>
            <person name="Comes H.P."/>
            <person name="Chen J."/>
            <person name="Zhu S."/>
            <person name="Lu R."/>
            <person name="Zhang X."/>
            <person name="Li P."/>
            <person name="Qiu J."/>
            <person name="Olsen K.M."/>
            <person name="Qiu Y."/>
        </authorList>
    </citation>
    <scope>NUCLEOTIDE SEQUENCE</scope>
    <source>
        <strain evidence="1">NBL</strain>
    </source>
</reference>
<proteinExistence type="predicted"/>
<accession>A0AAE0AJE5</accession>
<evidence type="ECO:0000313" key="1">
    <source>
        <dbReference type="EMBL" id="KAK3218549.1"/>
    </source>
</evidence>
<dbReference type="AlphaFoldDB" id="A0AAE0AJE5"/>
<organism evidence="1 2">
    <name type="scientific">Dipteronia sinensis</name>
    <dbReference type="NCBI Taxonomy" id="43782"/>
    <lineage>
        <taxon>Eukaryota</taxon>
        <taxon>Viridiplantae</taxon>
        <taxon>Streptophyta</taxon>
        <taxon>Embryophyta</taxon>
        <taxon>Tracheophyta</taxon>
        <taxon>Spermatophyta</taxon>
        <taxon>Magnoliopsida</taxon>
        <taxon>eudicotyledons</taxon>
        <taxon>Gunneridae</taxon>
        <taxon>Pentapetalae</taxon>
        <taxon>rosids</taxon>
        <taxon>malvids</taxon>
        <taxon>Sapindales</taxon>
        <taxon>Sapindaceae</taxon>
        <taxon>Hippocastanoideae</taxon>
        <taxon>Acereae</taxon>
        <taxon>Dipteronia</taxon>
    </lineage>
</organism>
<sequence>MNDGREIVGPWKEDDEQPQYDLDDPDILFSFRVHHGGGYDDEMENYMEVGGGGFDYLNLDELSMLDLDDIALELGYKLPARYWIQMPGKWQLTEIPCIHGMSALLNSNHDPIQFVHKMYKKEKFMKAYNPVIYDGINRPSMWPNTNKKPVQVPEFKK</sequence>
<dbReference type="Proteomes" id="UP001281410">
    <property type="component" value="Unassembled WGS sequence"/>
</dbReference>